<reference evidence="5" key="2">
    <citation type="submission" date="2019-04" db="EMBL/GenBank/DDBJ databases">
        <title>Friends and foes A comparative genomics studyof 23 Aspergillus species from section Flavi.</title>
        <authorList>
            <consortium name="DOE Joint Genome Institute"/>
            <person name="Kjaerbolling I."/>
            <person name="Vesth T."/>
            <person name="Frisvad J.C."/>
            <person name="Nybo J.L."/>
            <person name="Theobald S."/>
            <person name="Kildgaard S."/>
            <person name="Isbrandt T."/>
            <person name="Kuo A."/>
            <person name="Sato A."/>
            <person name="Lyhne E.K."/>
            <person name="Kogle M.E."/>
            <person name="Wiebenga A."/>
            <person name="Kun R.S."/>
            <person name="Lubbers R.J."/>
            <person name="Makela M.R."/>
            <person name="Barry K."/>
            <person name="Chovatia M."/>
            <person name="Clum A."/>
            <person name="Daum C."/>
            <person name="Haridas S."/>
            <person name="He G."/>
            <person name="LaButti K."/>
            <person name="Lipzen A."/>
            <person name="Mondo S."/>
            <person name="Riley R."/>
            <person name="Salamov A."/>
            <person name="Simmons B.A."/>
            <person name="Magnuson J.K."/>
            <person name="Henrissat B."/>
            <person name="Mortensen U.H."/>
            <person name="Larsen T.O."/>
            <person name="Devries R.P."/>
            <person name="Grigoriev I.V."/>
            <person name="Machida M."/>
            <person name="Baker S.E."/>
            <person name="Andersen M.R."/>
        </authorList>
    </citation>
    <scope>NUCLEOTIDE SEQUENCE [LARGE SCALE GENOMIC DNA]</scope>
    <source>
        <strain evidence="5">IBT 14317</strain>
    </source>
</reference>
<reference evidence="6 7" key="1">
    <citation type="submission" date="2019-04" db="EMBL/GenBank/DDBJ databases">
        <title>Aspergillus burnettii sp. nov., novel species from soil in southeast Queensland.</title>
        <authorList>
            <person name="Gilchrist C.L.M."/>
            <person name="Pitt J.I."/>
            <person name="Lange L."/>
            <person name="Lacey H.J."/>
            <person name="Vuong D."/>
            <person name="Midgley D.J."/>
            <person name="Greenfield P."/>
            <person name="Bradbury M."/>
            <person name="Lacey E."/>
            <person name="Busk P.K."/>
            <person name="Pilgaard B."/>
            <person name="Chooi Y.H."/>
            <person name="Piggott A.M."/>
        </authorList>
    </citation>
    <scope>NUCLEOTIDE SEQUENCE [LARGE SCALE GENOMIC DNA]</scope>
    <source>
        <strain evidence="6 7">FRR 5400</strain>
    </source>
</reference>
<dbReference type="EMBL" id="SPNV01000178">
    <property type="protein sequence ID" value="KAF5859096.1"/>
    <property type="molecule type" value="Genomic_DNA"/>
</dbReference>
<gene>
    <name evidence="5" type="ORF">BDV23DRAFT_6782</name>
    <name evidence="6" type="ORF">ETB97_003282</name>
</gene>
<dbReference type="InterPro" id="IPR032465">
    <property type="entry name" value="ACMSD"/>
</dbReference>
<keyword evidence="7" id="KW-1185">Reference proteome</keyword>
<evidence type="ECO:0000259" key="4">
    <source>
        <dbReference type="Pfam" id="PF04909"/>
    </source>
</evidence>
<accession>A0A8H6E4F4</accession>
<evidence type="ECO:0000256" key="3">
    <source>
        <dbReference type="RuleBase" id="RU366045"/>
    </source>
</evidence>
<dbReference type="SUPFAM" id="SSF51556">
    <property type="entry name" value="Metallo-dependent hydrolases"/>
    <property type="match status" value="1"/>
</dbReference>
<evidence type="ECO:0000313" key="5">
    <source>
        <dbReference type="EMBL" id="KAE8386315.1"/>
    </source>
</evidence>
<dbReference type="PANTHER" id="PTHR21240:SF28">
    <property type="entry name" value="ISO-OROTATE DECARBOXYLASE (EUROFUNG)"/>
    <property type="match status" value="1"/>
</dbReference>
<dbReference type="PANTHER" id="PTHR21240">
    <property type="entry name" value="2-AMINO-3-CARBOXYLMUCONATE-6-SEMIALDEHYDE DECARBOXYLASE"/>
    <property type="match status" value="1"/>
</dbReference>
<dbReference type="Gene3D" id="3.20.20.140">
    <property type="entry name" value="Metal-dependent hydrolases"/>
    <property type="match status" value="1"/>
</dbReference>
<dbReference type="Proteomes" id="UP000541154">
    <property type="component" value="Unassembled WGS sequence"/>
</dbReference>
<comment type="similarity">
    <text evidence="3">Belongs to the metallo-dependent hydrolases superfamily.</text>
</comment>
<dbReference type="GO" id="GO:0016787">
    <property type="term" value="F:hydrolase activity"/>
    <property type="evidence" value="ECO:0007669"/>
    <property type="project" value="InterPro"/>
</dbReference>
<dbReference type="InterPro" id="IPR006680">
    <property type="entry name" value="Amidohydro-rel"/>
</dbReference>
<evidence type="ECO:0000256" key="2">
    <source>
        <dbReference type="ARBA" id="ARBA00023239"/>
    </source>
</evidence>
<protein>
    <recommendedName>
        <fullName evidence="4">Amidohydrolase-related domain-containing protein</fullName>
    </recommendedName>
</protein>
<feature type="domain" description="Amidohydrolase-related" evidence="4">
    <location>
        <begin position="131"/>
        <end position="345"/>
    </location>
</feature>
<keyword evidence="2 3" id="KW-0456">Lyase</keyword>
<name>A0A5N7BWV2_PETAA</name>
<dbReference type="EMBL" id="ML735314">
    <property type="protein sequence ID" value="KAE8386315.1"/>
    <property type="molecule type" value="Genomic_DNA"/>
</dbReference>
<dbReference type="InterPro" id="IPR032466">
    <property type="entry name" value="Metal_Hydrolase"/>
</dbReference>
<dbReference type="GO" id="GO:0005737">
    <property type="term" value="C:cytoplasm"/>
    <property type="evidence" value="ECO:0007669"/>
    <property type="project" value="TreeGrafter"/>
</dbReference>
<dbReference type="Pfam" id="PF04909">
    <property type="entry name" value="Amidohydro_2"/>
    <property type="match status" value="1"/>
</dbReference>
<evidence type="ECO:0000256" key="1">
    <source>
        <dbReference type="ARBA" id="ARBA00022793"/>
    </source>
</evidence>
<sequence length="352" mass="38466">MTEPPYSGPIFDVQAHAIHPSALQTVAAGVRRNSSLVTDTAATIANVICKELADDLDGEARRKALGTNTVQVITVNTFFPPIPPTKILDIVRNINHWMADKTAGQAQLIGTASIPPPPALHAAGNALDGEPYSQKAISDLRHAITELGLKGVLLASNYDGVFLGDAVYDPYFQLAEELEVPIIIHPAVEPVEAPFIRRKNIATYSGFLNDQRTTLLDLVMSGVYEKYPRLTIIATHLGGGILTSLGRFRALSARFPGDPWYVDSNGEKQLLRKPIEDYLRKIYYDCNNADAVDILHAASIVGSDHLLTGTDFPWTDDSFTREVLGKLDASIRAEIAYNNAAKLFGYDPIMLR</sequence>
<accession>A0A5N6FPT7</accession>
<dbReference type="GO" id="GO:0016831">
    <property type="term" value="F:carboxy-lyase activity"/>
    <property type="evidence" value="ECO:0007669"/>
    <property type="project" value="UniProtKB-KW"/>
</dbReference>
<keyword evidence="1 3" id="KW-0210">Decarboxylase</keyword>
<organism evidence="5">
    <name type="scientific">Petromyces alliaceus</name>
    <name type="common">Aspergillus alliaceus</name>
    <dbReference type="NCBI Taxonomy" id="209559"/>
    <lineage>
        <taxon>Eukaryota</taxon>
        <taxon>Fungi</taxon>
        <taxon>Dikarya</taxon>
        <taxon>Ascomycota</taxon>
        <taxon>Pezizomycotina</taxon>
        <taxon>Eurotiomycetes</taxon>
        <taxon>Eurotiomycetidae</taxon>
        <taxon>Eurotiales</taxon>
        <taxon>Aspergillaceae</taxon>
        <taxon>Aspergillus</taxon>
        <taxon>Aspergillus subgen. Circumdati</taxon>
    </lineage>
</organism>
<evidence type="ECO:0000313" key="6">
    <source>
        <dbReference type="EMBL" id="KAF5859096.1"/>
    </source>
</evidence>
<evidence type="ECO:0000313" key="7">
    <source>
        <dbReference type="Proteomes" id="UP000541154"/>
    </source>
</evidence>
<dbReference type="GO" id="GO:0019748">
    <property type="term" value="P:secondary metabolic process"/>
    <property type="evidence" value="ECO:0007669"/>
    <property type="project" value="TreeGrafter"/>
</dbReference>
<dbReference type="OMA" id="TVQVITV"/>
<dbReference type="AlphaFoldDB" id="A0A5N7BWV2"/>
<proteinExistence type="inferred from homology"/>
<accession>A0A5N7BWV2</accession>
<dbReference type="Proteomes" id="UP000326877">
    <property type="component" value="Unassembled WGS sequence"/>
</dbReference>
<dbReference type="OrthoDB" id="2832284at2759"/>